<proteinExistence type="inferred from homology"/>
<comment type="pathway">
    <text evidence="2">Cell wall biogenesis; peptidoglycan biosynthesis.</text>
</comment>
<dbReference type="STRING" id="119224.AKK44_02635"/>
<comment type="caution">
    <text evidence="16">The sequence shown here is derived from an EMBL/GenBank/DDBJ whole genome shotgun (WGS) entry which is preliminary data.</text>
</comment>
<dbReference type="Gene3D" id="3.40.710.10">
    <property type="entry name" value="DD-peptidase/beta-lactamase superfamily"/>
    <property type="match status" value="1"/>
</dbReference>
<dbReference type="Pfam" id="PF00768">
    <property type="entry name" value="Peptidase_S11"/>
    <property type="match status" value="1"/>
</dbReference>
<gene>
    <name evidence="16" type="ORF">AKK44_02635</name>
</gene>
<sequence length="411" mass="45800">MKRVLLIFISAICLWTSDAHANGYKVAAKHAIAVELDSGKILYEKKADTPVAVASVSKLLTTYLVYKEVHSGKLKWTTPVTISNYPYDLTTNYTINNVPLEARKYPVKDLLKAMIIANANSPAIALAEKIGGTEPKFVDKMKKQLRQWGIDDAKLVNASGLPNSILGDNKYPNSSSEDENYFSARDLAIITSHLLKEFPDVLELSRKPSDVFDGQAIFSTNYMLKGMPYFRDGVDGLFIGSSAKGGSSFVATSIENNMRIISVILTADNTQEDKLAVFDATNKLLQYVLTQFKKVTVLEKHQSDNLPSVHVLDSPQSKVKLVPKNDLVIIKQAKKNLDQPVQITKHSTNLFAPLKKGQIVTKAKIKDNNLIGKGYIGELPSVDLIVQRDTPKSFFLKVWWNHFVRFVNQKL</sequence>
<dbReference type="InterPro" id="IPR001967">
    <property type="entry name" value="Peptidase_S11_N"/>
</dbReference>
<dbReference type="GO" id="GO:0071555">
    <property type="term" value="P:cell wall organization"/>
    <property type="evidence" value="ECO:0007669"/>
    <property type="project" value="UniProtKB-KW"/>
</dbReference>
<evidence type="ECO:0000259" key="15">
    <source>
        <dbReference type="SMART" id="SM00936"/>
    </source>
</evidence>
<feature type="domain" description="Peptidase S11 D-Ala-D-Ala carboxypeptidase A C-terminal" evidence="15">
    <location>
        <begin position="292"/>
        <end position="392"/>
    </location>
</feature>
<dbReference type="EMBL" id="LHQM01000009">
    <property type="protein sequence ID" value="KPJ22805.1"/>
    <property type="molecule type" value="Genomic_DNA"/>
</dbReference>
<protein>
    <recommendedName>
        <fullName evidence="4">serine-type D-Ala-D-Ala carboxypeptidase</fullName>
        <ecNumber evidence="4">3.4.16.4</ecNumber>
    </recommendedName>
</protein>
<evidence type="ECO:0000256" key="11">
    <source>
        <dbReference type="ARBA" id="ARBA00023316"/>
    </source>
</evidence>
<evidence type="ECO:0000256" key="9">
    <source>
        <dbReference type="ARBA" id="ARBA00022960"/>
    </source>
</evidence>
<keyword evidence="11" id="KW-0961">Cell wall biogenesis/degradation</keyword>
<evidence type="ECO:0000256" key="8">
    <source>
        <dbReference type="ARBA" id="ARBA00022801"/>
    </source>
</evidence>
<feature type="chain" id="PRO_5006130171" description="serine-type D-Ala-D-Ala carboxypeptidase" evidence="14">
    <location>
        <begin position="22"/>
        <end position="411"/>
    </location>
</feature>
<keyword evidence="5" id="KW-0121">Carboxypeptidase</keyword>
<dbReference type="Pfam" id="PF07943">
    <property type="entry name" value="PBP5_C"/>
    <property type="match status" value="1"/>
</dbReference>
<dbReference type="NCBIfam" id="NF038273">
    <property type="entry name" value="strep_PBP3"/>
    <property type="match status" value="1"/>
</dbReference>
<dbReference type="SMART" id="SM00936">
    <property type="entry name" value="PBP5_C"/>
    <property type="match status" value="1"/>
</dbReference>
<dbReference type="UniPathway" id="UPA00219"/>
<evidence type="ECO:0000313" key="16">
    <source>
        <dbReference type="EMBL" id="KPJ22805.1"/>
    </source>
</evidence>
<dbReference type="GO" id="GO:0006508">
    <property type="term" value="P:proteolysis"/>
    <property type="evidence" value="ECO:0007669"/>
    <property type="project" value="UniProtKB-KW"/>
</dbReference>
<keyword evidence="8" id="KW-0378">Hydrolase</keyword>
<dbReference type="InterPro" id="IPR012338">
    <property type="entry name" value="Beta-lactam/transpept-like"/>
</dbReference>
<evidence type="ECO:0000256" key="7">
    <source>
        <dbReference type="ARBA" id="ARBA00022729"/>
    </source>
</evidence>
<dbReference type="InterPro" id="IPR018044">
    <property type="entry name" value="Peptidase_S11"/>
</dbReference>
<evidence type="ECO:0000256" key="13">
    <source>
        <dbReference type="RuleBase" id="RU004016"/>
    </source>
</evidence>
<reference evidence="16 17" key="1">
    <citation type="submission" date="2015-08" db="EMBL/GenBank/DDBJ databases">
        <title>Genome sequence of Streptococcus phocae subsp. phocae ATCC 51973T isolated from liver specimen obtained from seal.</title>
        <authorList>
            <person name="Avendano-Herrera R."/>
        </authorList>
    </citation>
    <scope>NUCLEOTIDE SEQUENCE [LARGE SCALE GENOMIC DNA]</scope>
    <source>
        <strain evidence="16 17">ATCC 51973</strain>
    </source>
</reference>
<evidence type="ECO:0000256" key="6">
    <source>
        <dbReference type="ARBA" id="ARBA00022670"/>
    </source>
</evidence>
<accession>A0A0P6S3V7</accession>
<dbReference type="AlphaFoldDB" id="A0A0P6S3V7"/>
<dbReference type="GO" id="GO:0008360">
    <property type="term" value="P:regulation of cell shape"/>
    <property type="evidence" value="ECO:0007669"/>
    <property type="project" value="UniProtKB-KW"/>
</dbReference>
<dbReference type="EC" id="3.4.16.4" evidence="4"/>
<keyword evidence="7 14" id="KW-0732">Signal</keyword>
<dbReference type="PATRIC" id="fig|119224.3.peg.1765"/>
<evidence type="ECO:0000256" key="12">
    <source>
        <dbReference type="ARBA" id="ARBA00034000"/>
    </source>
</evidence>
<dbReference type="SUPFAM" id="SSF56601">
    <property type="entry name" value="beta-lactamase/transpeptidase-like"/>
    <property type="match status" value="1"/>
</dbReference>
<dbReference type="GO" id="GO:0009252">
    <property type="term" value="P:peptidoglycan biosynthetic process"/>
    <property type="evidence" value="ECO:0007669"/>
    <property type="project" value="UniProtKB-UniPathway"/>
</dbReference>
<evidence type="ECO:0000256" key="5">
    <source>
        <dbReference type="ARBA" id="ARBA00022645"/>
    </source>
</evidence>
<dbReference type="GO" id="GO:0009002">
    <property type="term" value="F:serine-type D-Ala-D-Ala carboxypeptidase activity"/>
    <property type="evidence" value="ECO:0007669"/>
    <property type="project" value="UniProtKB-EC"/>
</dbReference>
<keyword evidence="6" id="KW-0645">Protease</keyword>
<comment type="catalytic activity">
    <reaction evidence="12">
        <text>Preferential cleavage: (Ac)2-L-Lys-D-Ala-|-D-Ala. Also transpeptidation of peptidyl-alanyl moieties that are N-acyl substituents of D-alanine.</text>
        <dbReference type="EC" id="3.4.16.4"/>
    </reaction>
</comment>
<dbReference type="Proteomes" id="UP000049578">
    <property type="component" value="Unassembled WGS sequence"/>
</dbReference>
<dbReference type="PANTHER" id="PTHR21581:SF11">
    <property type="entry name" value="D-ALANYL-D-ALANINE CARBOXYPEPTIDASE DACA"/>
    <property type="match status" value="1"/>
</dbReference>
<feature type="signal peptide" evidence="14">
    <location>
        <begin position="1"/>
        <end position="21"/>
    </location>
</feature>
<keyword evidence="9" id="KW-0133">Cell shape</keyword>
<organism evidence="16 17">
    <name type="scientific">Streptococcus phocae</name>
    <dbReference type="NCBI Taxonomy" id="119224"/>
    <lineage>
        <taxon>Bacteria</taxon>
        <taxon>Bacillati</taxon>
        <taxon>Bacillota</taxon>
        <taxon>Bacilli</taxon>
        <taxon>Lactobacillales</taxon>
        <taxon>Streptococcaceae</taxon>
        <taxon>Streptococcus</taxon>
    </lineage>
</organism>
<name>A0A0P6S3V7_9STRE</name>
<evidence type="ECO:0000256" key="14">
    <source>
        <dbReference type="SAM" id="SignalP"/>
    </source>
</evidence>
<evidence type="ECO:0000256" key="10">
    <source>
        <dbReference type="ARBA" id="ARBA00022984"/>
    </source>
</evidence>
<dbReference type="InterPro" id="IPR037167">
    <property type="entry name" value="Peptidase_S11_C_sf"/>
</dbReference>
<dbReference type="PANTHER" id="PTHR21581">
    <property type="entry name" value="D-ALANYL-D-ALANINE CARBOXYPEPTIDASE"/>
    <property type="match status" value="1"/>
</dbReference>
<evidence type="ECO:0000256" key="3">
    <source>
        <dbReference type="ARBA" id="ARBA00007164"/>
    </source>
</evidence>
<evidence type="ECO:0000256" key="4">
    <source>
        <dbReference type="ARBA" id="ARBA00012448"/>
    </source>
</evidence>
<dbReference type="SUPFAM" id="SSF69189">
    <property type="entry name" value="Penicillin-binding protein associated domain"/>
    <property type="match status" value="1"/>
</dbReference>
<evidence type="ECO:0000256" key="2">
    <source>
        <dbReference type="ARBA" id="ARBA00004752"/>
    </source>
</evidence>
<dbReference type="InterPro" id="IPR012907">
    <property type="entry name" value="Peptidase_S11_C"/>
</dbReference>
<dbReference type="Gene3D" id="2.60.410.10">
    <property type="entry name" value="D-Ala-D-Ala carboxypeptidase, C-terminal domain"/>
    <property type="match status" value="1"/>
</dbReference>
<keyword evidence="17" id="KW-1185">Reference proteome</keyword>
<dbReference type="PRINTS" id="PR00725">
    <property type="entry name" value="DADACBPTASE1"/>
</dbReference>
<keyword evidence="10" id="KW-0573">Peptidoglycan synthesis</keyword>
<comment type="similarity">
    <text evidence="3 13">Belongs to the peptidase S11 family.</text>
</comment>
<evidence type="ECO:0000313" key="17">
    <source>
        <dbReference type="Proteomes" id="UP000049578"/>
    </source>
</evidence>
<dbReference type="InterPro" id="IPR015956">
    <property type="entry name" value="Peniciliin-bd_prot_C_sf"/>
</dbReference>
<evidence type="ECO:0000256" key="1">
    <source>
        <dbReference type="ARBA" id="ARBA00003217"/>
    </source>
</evidence>
<comment type="function">
    <text evidence="1">Removes C-terminal D-alanyl residues from sugar-peptide cell wall precursors.</text>
</comment>